<protein>
    <submittedName>
        <fullName evidence="2">Uncharacterized protein</fullName>
    </submittedName>
</protein>
<dbReference type="AlphaFoldDB" id="F4QFK6"/>
<dbReference type="RefSeq" id="XP_004350163.1">
    <property type="nucleotide sequence ID" value="XM_004350113.1"/>
</dbReference>
<dbReference type="KEGG" id="dfa:DFA_11220"/>
<evidence type="ECO:0000256" key="1">
    <source>
        <dbReference type="SAM" id="MobiDB-lite"/>
    </source>
</evidence>
<evidence type="ECO:0000313" key="3">
    <source>
        <dbReference type="Proteomes" id="UP000007797"/>
    </source>
</evidence>
<proteinExistence type="predicted"/>
<organism evidence="2 3">
    <name type="scientific">Cavenderia fasciculata</name>
    <name type="common">Slime mold</name>
    <name type="synonym">Dictyostelium fasciculatum</name>
    <dbReference type="NCBI Taxonomy" id="261658"/>
    <lineage>
        <taxon>Eukaryota</taxon>
        <taxon>Amoebozoa</taxon>
        <taxon>Evosea</taxon>
        <taxon>Eumycetozoa</taxon>
        <taxon>Dictyostelia</taxon>
        <taxon>Acytosteliales</taxon>
        <taxon>Cavenderiaceae</taxon>
        <taxon>Cavenderia</taxon>
    </lineage>
</organism>
<keyword evidence="3" id="KW-1185">Reference proteome</keyword>
<dbReference type="EMBL" id="GL883029">
    <property type="protein sequence ID" value="EGG13459.1"/>
    <property type="molecule type" value="Genomic_DNA"/>
</dbReference>
<sequence>MQRALGGGARGGKGRRGNEGGGGLLQQSCLPNLKICKIDLAIIISVCQCLEYLSVCLSVWYMSVFDDIIINYGHYYGDDGGRVIVVDRFMCKSWNYYYYTNK</sequence>
<dbReference type="GeneID" id="14866161"/>
<feature type="compositionally biased region" description="Gly residues" evidence="1">
    <location>
        <begin position="1"/>
        <end position="11"/>
    </location>
</feature>
<name>F4QFK6_CACFS</name>
<gene>
    <name evidence="2" type="ORF">DFA_11220</name>
</gene>
<dbReference type="Proteomes" id="UP000007797">
    <property type="component" value="Unassembled WGS sequence"/>
</dbReference>
<feature type="region of interest" description="Disordered" evidence="1">
    <location>
        <begin position="1"/>
        <end position="22"/>
    </location>
</feature>
<reference evidence="3" key="1">
    <citation type="journal article" date="2011" name="Genome Res.">
        <title>Phylogeny-wide analysis of social amoeba genomes highlights ancient origins for complex intercellular communication.</title>
        <authorList>
            <person name="Heidel A.J."/>
            <person name="Lawal H.M."/>
            <person name="Felder M."/>
            <person name="Schilde C."/>
            <person name="Helps N.R."/>
            <person name="Tunggal B."/>
            <person name="Rivero F."/>
            <person name="John U."/>
            <person name="Schleicher M."/>
            <person name="Eichinger L."/>
            <person name="Platzer M."/>
            <person name="Noegel A.A."/>
            <person name="Schaap P."/>
            <person name="Gloeckner G."/>
        </authorList>
    </citation>
    <scope>NUCLEOTIDE SEQUENCE [LARGE SCALE GENOMIC DNA]</scope>
    <source>
        <strain evidence="3">SH3</strain>
    </source>
</reference>
<evidence type="ECO:0000313" key="2">
    <source>
        <dbReference type="EMBL" id="EGG13459.1"/>
    </source>
</evidence>
<accession>F4QFK6</accession>